<dbReference type="EMBL" id="VLTN01000011">
    <property type="protein sequence ID" value="KAA0154529.1"/>
    <property type="molecule type" value="Genomic_DNA"/>
</dbReference>
<feature type="region of interest" description="Disordered" evidence="4">
    <location>
        <begin position="1706"/>
        <end position="1773"/>
    </location>
</feature>
<feature type="region of interest" description="Disordered" evidence="4">
    <location>
        <begin position="522"/>
        <end position="583"/>
    </location>
</feature>
<dbReference type="InterPro" id="IPR029488">
    <property type="entry name" value="Hmw/CFAP97"/>
</dbReference>
<dbReference type="GO" id="GO:0046872">
    <property type="term" value="F:metal ion binding"/>
    <property type="evidence" value="ECO:0007669"/>
    <property type="project" value="UniProtKB-KW"/>
</dbReference>
<proteinExistence type="inferred from homology"/>
<feature type="compositionally biased region" description="Gly residues" evidence="4">
    <location>
        <begin position="1709"/>
        <end position="1728"/>
    </location>
</feature>
<dbReference type="PANTHER" id="PTHR45911:SF7">
    <property type="entry name" value="C2 DOMAIN-CONTAINING PROTEIN"/>
    <property type="match status" value="1"/>
</dbReference>
<dbReference type="PANTHER" id="PTHR45911">
    <property type="entry name" value="C2 DOMAIN-CONTAINING PROTEIN"/>
    <property type="match status" value="1"/>
</dbReference>
<feature type="region of interest" description="Disordered" evidence="4">
    <location>
        <begin position="157"/>
        <end position="366"/>
    </location>
</feature>
<evidence type="ECO:0000259" key="5">
    <source>
        <dbReference type="PROSITE" id="PS50004"/>
    </source>
</evidence>
<feature type="domain" description="C2" evidence="5">
    <location>
        <begin position="950"/>
        <end position="1072"/>
    </location>
</feature>
<keyword evidence="7" id="KW-1185">Reference proteome</keyword>
<evidence type="ECO:0000313" key="6">
    <source>
        <dbReference type="EMBL" id="KAA0154529.1"/>
    </source>
</evidence>
<feature type="domain" description="C2" evidence="5">
    <location>
        <begin position="357"/>
        <end position="479"/>
    </location>
</feature>
<gene>
    <name evidence="6" type="ORF">FNF29_02406</name>
</gene>
<feature type="region of interest" description="Disordered" evidence="4">
    <location>
        <begin position="1502"/>
        <end position="1550"/>
    </location>
</feature>
<feature type="compositionally biased region" description="Basic and acidic residues" evidence="4">
    <location>
        <begin position="263"/>
        <end position="289"/>
    </location>
</feature>
<feature type="domain" description="C2" evidence="5">
    <location>
        <begin position="2304"/>
        <end position="2437"/>
    </location>
</feature>
<dbReference type="PROSITE" id="PS50004">
    <property type="entry name" value="C2"/>
    <property type="match status" value="8"/>
</dbReference>
<feature type="domain" description="C2" evidence="5">
    <location>
        <begin position="1921"/>
        <end position="2049"/>
    </location>
</feature>
<feature type="compositionally biased region" description="Low complexity" evidence="4">
    <location>
        <begin position="181"/>
        <end position="198"/>
    </location>
</feature>
<feature type="compositionally biased region" description="Basic and acidic residues" evidence="4">
    <location>
        <begin position="1504"/>
        <end position="1518"/>
    </location>
</feature>
<protein>
    <recommendedName>
        <fullName evidence="5">C2 domain-containing protein</fullName>
    </recommendedName>
</protein>
<feature type="region of interest" description="Disordered" evidence="4">
    <location>
        <begin position="1115"/>
        <end position="1182"/>
    </location>
</feature>
<evidence type="ECO:0000313" key="7">
    <source>
        <dbReference type="Proteomes" id="UP000323011"/>
    </source>
</evidence>
<dbReference type="Gene3D" id="2.60.40.150">
    <property type="entry name" value="C2 domain"/>
    <property type="match status" value="8"/>
</dbReference>
<dbReference type="CDD" id="cd00030">
    <property type="entry name" value="C2"/>
    <property type="match status" value="8"/>
</dbReference>
<sequence length="2471" mass="255395">MNRGKPFVSRLLEEREIERRRDIHRAKRDHVRNLGIDNETPAMYPHVVTNAKRRMAQRERMMEVERENRLLLMRMARIADRGKSAAASREYSAGVRLDAAQTPMLDNFVAAGTTARGAAVPKASMNYSVRRKEAQRIARENLRLLDRIVHTRSVLSAEEMDREAKQQRVYAENLARTTRAPPGDGIRPRSPGRRGAAARPRRPRGTGRPSTSAGGRHRRLVDDERGDRPSSSGVGTDGGAMWRGDGDELPPIDRAAAASAEVEAARARAAAEEEARRRAFEDAERRRAQEQQAAREQAEAEHQAQLRAQEEARQRRIEEQAARAERDARRRAEEEAARAAEEAERAAEEARRAAEEEAARRKASAEAAEQLAGKGTLLVHLVRAKSLPSGDTTGAADAYVVAQCGQAKATSVRVDNSADPVWDEVLSLPLEQVGAEEGDETSLVLTVTDYDRFSRDDALGSAVLPLRRDLRSEHHGEWSESEVAVKAADGSDTGGKVVVRVAYVRDAPYGAGAAEDLSAEFGSPASGGGAAASSGAGGGGGGVAGPDASAADARARLEAEADAKGPPPRDAKTGDEYADDFEDPKAASHAGTVHVSGLRLVNVPKEGWLGGKADPYLILKAASASKQTDVAAGMAWPGVTQLPVSGAGPRAVADGVESPAHCVWVEAKDSNVLTADRAIGVAALPLTDDVLSDEGRGQWHWHTVALRSDGQGVTGDAGSSAQLVGAVCFTLEGEDAPEEPEFGRDGQVSTPAQVLRVVVEGASDLPSEGGFMGGKQDAFAVVSLAGSGDCPTLSQRVQTKVVSGSNDPEWGETFELCTARPGEVETGVVVELMDKDSMSAADPIGRAVIALDDDMLARARAGEGEGEVLTASLVNTAAGKEGQPLAGAEGKPSTVRVRVALVQADVAGSDLSKQAREAAEAQRRAEEEAAEAQRIADAGKSAAERAAEEEAARRKASAEAAEQLAGKGTLLVHLVRAKSLPSGDTTGAADAYVVAQCGQAKATSVRVDNSADPVWDEVLSLPLEQVGAEEGDETSLVLTVTDYDRFSRDDALGSAVLPLRRDLRSEHHGEWSESEVAVKAADGSDTGGKVVVRVAYVRDAPYGAGAAEDLSAEFGSPASGGGAAASSGAGGGGGGFAGPDASAADARARLEAEADAKGPPPRDAKAEAAPAAEDPKAASHAGTVHVSGLRLVNVPKEGWLGGKADPYLILKAASASKQTDVAAGMAWPGVTQLPVSGAGPRAVADGVESPAHCVWVEAKDSNVLTADRAIGVAALPLTDDVLSDEGRGQWHWHTVALRSDGQGVTGDAGSSAQLVGAVCFTLEGEDAPEEPEFGRDGQVSTPAQVLRVVVEGASDLPSEGGFMGGKQDAFAVVSLAGSGDCPTLSQRVQTKVVSGSNDPEWGETFELCTARPGEVETGVVVELMDKDSMSAADPIGRAVIALDDDMLARARAGEGEGEVLTASLVNTAAGKEGQPLKGDKGASSTVRVRVALVQADVAGSDLSKQAREAAEAQRRAEEEAAEAQRIADAGKSAAERAAEEEAARRKASAEAAEQLAGKGTLLVHLVRAKSLPSGDTTGAADAYVVAQCGQAKATSVRVDNSADPVWDEVLTLPLEQVGAEEGDETSLVLTVTDYDRFSRDDALGSAVLPLRRDLRSEHHGEWSESEVAVKAADGSDTGGKVVVRVAYVRDAPYGAGAAEDLSAEFGSPASGGGAAASSGAGGGGGGFAGPDASAADARARLEAEADAKGPPPRDAKAEAAPAAEDPKAASHAGTVHVSGLRLVNVPKEGWLGGKADPYLILKAGQSSSRTGGASGKTSVRWAGVAQLRVSGAGPRAVADGVESPAHCVWVEAKDSNVLTADRAIGVAALPLTDDVLSDEGRGQWHWHTVALRSKGQGVAGDAGSSAQLVGAVCFTLEGEDAPEEPEFGRDGQVSTPAQVLRVVVEGASDLPSEGGFMGGKQDAFAVVSLAGSGDCPTLSQRVQTKVVSGSNDPEWGETFELCTARPGEVETGVVVELMDKDSMSAADPIGRAVIALDDDMLARARAGEGEGEVLTASLVNTAAGKEGQPLKGDKGASSTVRVRVALVQADSTGTSLSTVAGKTKKAAPAQAAAAASVKTDSPAASAAASAAVPVERAPEEAVAAAAPSKAFKGTLFVSGLQVDGIPKEGWFGGAADPYVCLTAGSATAKTGAAADASTVRWAGVGKLKLKGLGDAAVAAGVEGAARQVWVEVLDKNRFTKDKPVGSACVPLFDDMASSECRGKWFWYESALRLNGRPVVVGKGAKAMAARVRFAVAFCRKGEEAPEEPELGRDGSPGRELSALRVVVEGASDLPSEGGFMGGKQDAFAVVSLAGSGDCPTLSQRVQTKVVSGSNDPEWGETFELYTARPGEVETGVVVELMDKDSMSAADPIGRAVIALDDDMLATLKAGEPKALVLDLQDRRDGKPEGDTLKGNKGALSKLRVSLQMTPA</sequence>
<dbReference type="SUPFAM" id="SSF49562">
    <property type="entry name" value="C2 domain (Calcium/lipid-binding domain, CaLB)"/>
    <property type="match status" value="8"/>
</dbReference>
<dbReference type="Pfam" id="PF13879">
    <property type="entry name" value="Hmw_CFAP97"/>
    <property type="match status" value="1"/>
</dbReference>
<feature type="domain" description="C2" evidence="5">
    <location>
        <begin position="736"/>
        <end position="864"/>
    </location>
</feature>
<feature type="compositionally biased region" description="Basic and acidic residues" evidence="4">
    <location>
        <begin position="942"/>
        <end position="957"/>
    </location>
</feature>
<dbReference type="SMART" id="SM00239">
    <property type="entry name" value="C2"/>
    <property type="match status" value="9"/>
</dbReference>
<feature type="domain" description="C2" evidence="5">
    <location>
        <begin position="1327"/>
        <end position="1455"/>
    </location>
</feature>
<dbReference type="InterPro" id="IPR035892">
    <property type="entry name" value="C2_domain_sf"/>
</dbReference>
<organism evidence="6 7">
    <name type="scientific">Cafeteria roenbergensis</name>
    <name type="common">Marine flagellate</name>
    <dbReference type="NCBI Taxonomy" id="33653"/>
    <lineage>
        <taxon>Eukaryota</taxon>
        <taxon>Sar</taxon>
        <taxon>Stramenopiles</taxon>
        <taxon>Bigyra</taxon>
        <taxon>Opalozoa</taxon>
        <taxon>Bicosoecida</taxon>
        <taxon>Cafeteriaceae</taxon>
        <taxon>Cafeteria</taxon>
    </lineage>
</organism>
<feature type="compositionally biased region" description="Gly residues" evidence="4">
    <location>
        <begin position="525"/>
        <end position="544"/>
    </location>
</feature>
<evidence type="ECO:0000256" key="2">
    <source>
        <dbReference type="ARBA" id="ARBA00022723"/>
    </source>
</evidence>
<comment type="similarity">
    <text evidence="1">Belongs to the CFAP97 family.</text>
</comment>
<name>A0A5A8CP95_CAFRO</name>
<evidence type="ECO:0000256" key="1">
    <source>
        <dbReference type="ARBA" id="ARBA00008315"/>
    </source>
</evidence>
<dbReference type="Pfam" id="PF00168">
    <property type="entry name" value="C2"/>
    <property type="match status" value="8"/>
</dbReference>
<feature type="domain" description="C2" evidence="5">
    <location>
        <begin position="1541"/>
        <end position="1663"/>
    </location>
</feature>
<feature type="compositionally biased region" description="Basic and acidic residues" evidence="4">
    <location>
        <begin position="1146"/>
        <end position="1166"/>
    </location>
</feature>
<feature type="domain" description="C2" evidence="5">
    <location>
        <begin position="2136"/>
        <end position="2265"/>
    </location>
</feature>
<feature type="region of interest" description="Disordered" evidence="4">
    <location>
        <begin position="911"/>
        <end position="960"/>
    </location>
</feature>
<keyword evidence="3" id="KW-0106">Calcium</keyword>
<feature type="compositionally biased region" description="Basic and acidic residues" evidence="4">
    <location>
        <begin position="296"/>
        <end position="364"/>
    </location>
</feature>
<feature type="compositionally biased region" description="Basic and acidic residues" evidence="4">
    <location>
        <begin position="1737"/>
        <end position="1757"/>
    </location>
</feature>
<keyword evidence="2" id="KW-0479">Metal-binding</keyword>
<reference evidence="6 7" key="1">
    <citation type="submission" date="2019-07" db="EMBL/GenBank/DDBJ databases">
        <title>Genomes of Cafeteria roenbergensis.</title>
        <authorList>
            <person name="Fischer M.G."/>
            <person name="Hackl T."/>
            <person name="Roman M."/>
        </authorList>
    </citation>
    <scope>NUCLEOTIDE SEQUENCE [LARGE SCALE GENOMIC DNA]</scope>
    <source>
        <strain evidence="6 7">BVI</strain>
    </source>
</reference>
<feature type="compositionally biased region" description="Gly residues" evidence="4">
    <location>
        <begin position="1118"/>
        <end position="1137"/>
    </location>
</feature>
<comment type="caution">
    <text evidence="6">The sequence shown here is derived from an EMBL/GenBank/DDBJ whole genome shotgun (WGS) entry which is preliminary data.</text>
</comment>
<feature type="compositionally biased region" description="Basic and acidic residues" evidence="4">
    <location>
        <begin position="1533"/>
        <end position="1548"/>
    </location>
</feature>
<evidence type="ECO:0000256" key="4">
    <source>
        <dbReference type="SAM" id="MobiDB-lite"/>
    </source>
</evidence>
<accession>A0A5A8CP95</accession>
<dbReference type="Proteomes" id="UP000323011">
    <property type="component" value="Unassembled WGS sequence"/>
</dbReference>
<feature type="compositionally biased region" description="Basic and acidic residues" evidence="4">
    <location>
        <begin position="553"/>
        <end position="575"/>
    </location>
</feature>
<feature type="compositionally biased region" description="Basic and acidic residues" evidence="4">
    <location>
        <begin position="913"/>
        <end position="927"/>
    </location>
</feature>
<evidence type="ECO:0000256" key="3">
    <source>
        <dbReference type="ARBA" id="ARBA00022837"/>
    </source>
</evidence>
<dbReference type="InterPro" id="IPR000008">
    <property type="entry name" value="C2_dom"/>
</dbReference>